<proteinExistence type="predicted"/>
<name>A0A2M9A8W8_9BACT</name>
<keyword evidence="1" id="KW-0732">Signal</keyword>
<dbReference type="OrthoDB" id="9813593at2"/>
<dbReference type="Proteomes" id="UP000231134">
    <property type="component" value="Unassembled WGS sequence"/>
</dbReference>
<evidence type="ECO:0000256" key="1">
    <source>
        <dbReference type="SAM" id="SignalP"/>
    </source>
</evidence>
<comment type="caution">
    <text evidence="2">The sequence shown here is derived from an EMBL/GenBank/DDBJ whole genome shotgun (WGS) entry which is preliminary data.</text>
</comment>
<reference evidence="2 3" key="1">
    <citation type="submission" date="2017-11" db="EMBL/GenBank/DDBJ databases">
        <title>Animal gut microbial communities from fecal samples from Wisconsin, USA.</title>
        <authorList>
            <person name="Neumann A."/>
        </authorList>
    </citation>
    <scope>NUCLEOTIDE SEQUENCE [LARGE SCALE GENOMIC DNA]</scope>
    <source>
        <strain evidence="2 3">UWS3</strain>
    </source>
</reference>
<gene>
    <name evidence="2" type="ORF">BGX16_2169</name>
</gene>
<protein>
    <recommendedName>
        <fullName evidence="4">Lipoprotein</fullName>
    </recommendedName>
</protein>
<feature type="chain" id="PRO_5014663801" description="Lipoprotein" evidence="1">
    <location>
        <begin position="24"/>
        <end position="137"/>
    </location>
</feature>
<evidence type="ECO:0000313" key="3">
    <source>
        <dbReference type="Proteomes" id="UP000231134"/>
    </source>
</evidence>
<feature type="signal peptide" evidence="1">
    <location>
        <begin position="1"/>
        <end position="23"/>
    </location>
</feature>
<dbReference type="RefSeq" id="WP_100426038.1">
    <property type="nucleotide sequence ID" value="NZ_JAXFBG010000021.1"/>
</dbReference>
<organism evidence="2 3">
    <name type="scientific">Hallerella succinigenes</name>
    <dbReference type="NCBI Taxonomy" id="1896222"/>
    <lineage>
        <taxon>Bacteria</taxon>
        <taxon>Pseudomonadati</taxon>
        <taxon>Fibrobacterota</taxon>
        <taxon>Fibrobacteria</taxon>
        <taxon>Fibrobacterales</taxon>
        <taxon>Fibrobacteraceae</taxon>
        <taxon>Hallerella</taxon>
    </lineage>
</organism>
<dbReference type="AlphaFoldDB" id="A0A2M9A8W8"/>
<evidence type="ECO:0000313" key="2">
    <source>
        <dbReference type="EMBL" id="PJJ42152.1"/>
    </source>
</evidence>
<dbReference type="EMBL" id="PGEX01000001">
    <property type="protein sequence ID" value="PJJ42152.1"/>
    <property type="molecule type" value="Genomic_DNA"/>
</dbReference>
<accession>A0A2M9A8W8</accession>
<keyword evidence="3" id="KW-1185">Reference proteome</keyword>
<evidence type="ECO:0008006" key="4">
    <source>
        <dbReference type="Google" id="ProtNLM"/>
    </source>
</evidence>
<sequence length="137" mass="15575">MIQFSTLLKMVCFWMLAWMTSCSSYNKHQDEADKNGPVDCVDLHVRNAEWHFIDRGVRFDVFGTCKKGMRHGNFRFFADGHEVAVVKYSKDSEVKVKCAIAKNSMPVSFQECLSNIHPRESSSTGSVGGSVWDQPIY</sequence>